<protein>
    <submittedName>
        <fullName evidence="1">Uncharacterized protein</fullName>
    </submittedName>
</protein>
<dbReference type="OrthoDB" id="2194086at2759"/>
<dbReference type="VEuPathDB" id="MicrosporidiaDB:H312_00947"/>
<name>A0A059F2Y9_9MICR</name>
<reference evidence="1 2" key="2">
    <citation type="submission" date="2014-03" db="EMBL/GenBank/DDBJ databases">
        <title>The Genome Sequence of Anncaliia algerae insect isolate PRA339.</title>
        <authorList>
            <consortium name="The Broad Institute Genome Sequencing Platform"/>
            <consortium name="The Broad Institute Genome Sequencing Center for Infectious Disease"/>
            <person name="Cuomo C."/>
            <person name="Becnel J."/>
            <person name="Sanscrainte N."/>
            <person name="Walker B."/>
            <person name="Young S.K."/>
            <person name="Zeng Q."/>
            <person name="Gargeya S."/>
            <person name="Fitzgerald M."/>
            <person name="Haas B."/>
            <person name="Abouelleil A."/>
            <person name="Alvarado L."/>
            <person name="Arachchi H.M."/>
            <person name="Berlin A.M."/>
            <person name="Chapman S.B."/>
            <person name="Dewar J."/>
            <person name="Goldberg J."/>
            <person name="Griggs A."/>
            <person name="Gujja S."/>
            <person name="Hansen M."/>
            <person name="Howarth C."/>
            <person name="Imamovic A."/>
            <person name="Larimer J."/>
            <person name="McCowan C."/>
            <person name="Murphy C."/>
            <person name="Neiman D."/>
            <person name="Pearson M."/>
            <person name="Priest M."/>
            <person name="Roberts A."/>
            <person name="Saif S."/>
            <person name="Shea T."/>
            <person name="Sisk P."/>
            <person name="Sykes S."/>
            <person name="Wortman J."/>
            <person name="Nusbaum C."/>
            <person name="Birren B."/>
        </authorList>
    </citation>
    <scope>NUCLEOTIDE SEQUENCE [LARGE SCALE GENOMIC DNA]</scope>
    <source>
        <strain evidence="1 2">PRA339</strain>
    </source>
</reference>
<evidence type="ECO:0000313" key="2">
    <source>
        <dbReference type="Proteomes" id="UP000030655"/>
    </source>
</evidence>
<dbReference type="EMBL" id="KK365139">
    <property type="protein sequence ID" value="KCZ81623.1"/>
    <property type="molecule type" value="Genomic_DNA"/>
</dbReference>
<accession>A0A059F2Y9</accession>
<dbReference type="AlphaFoldDB" id="A0A059F2Y9"/>
<organism evidence="1 2">
    <name type="scientific">Anncaliia algerae PRA339</name>
    <dbReference type="NCBI Taxonomy" id="1288291"/>
    <lineage>
        <taxon>Eukaryota</taxon>
        <taxon>Fungi</taxon>
        <taxon>Fungi incertae sedis</taxon>
        <taxon>Microsporidia</taxon>
        <taxon>Tubulinosematoidea</taxon>
        <taxon>Tubulinosematidae</taxon>
        <taxon>Anncaliia</taxon>
    </lineage>
</organism>
<sequence>MDYKTKCFVNNKECELQLQKDGFLIDSLKILFMEIKSVQIKNAEDYYLKVTVEQSYIIKFTSLHTRDLIKSFCSTINHPDLNYFVEWPILLKVFEDLNVSLTQFVNYLKLSYFFNIKNSKNVIDRMIGSLMKNDCNNFASRINNISTMSLQEEDLTYSQLSNYEKVVDFQPIFPLEKEMKDKPKLNDFTFGNFRFEPLIISKSFDSTQNKVEFDKKDLEQLLHLKKEKKDNQEFVKILEKKYGHKKMKYLKRLI</sequence>
<evidence type="ECO:0000313" key="1">
    <source>
        <dbReference type="EMBL" id="KCZ81623.1"/>
    </source>
</evidence>
<keyword evidence="2" id="KW-1185">Reference proteome</keyword>
<reference evidence="2" key="1">
    <citation type="submission" date="2013-02" db="EMBL/GenBank/DDBJ databases">
        <authorList>
            <consortium name="The Broad Institute Genome Sequencing Platform"/>
            <person name="Cuomo C."/>
            <person name="Becnel J."/>
            <person name="Sanscrainte N."/>
            <person name="Walker B."/>
            <person name="Young S.K."/>
            <person name="Zeng Q."/>
            <person name="Gargeya S."/>
            <person name="Fitzgerald M."/>
            <person name="Haas B."/>
            <person name="Abouelleil A."/>
            <person name="Alvarado L."/>
            <person name="Arachchi H.M."/>
            <person name="Berlin A.M."/>
            <person name="Chapman S.B."/>
            <person name="Dewar J."/>
            <person name="Goldberg J."/>
            <person name="Griggs A."/>
            <person name="Gujja S."/>
            <person name="Hansen M."/>
            <person name="Howarth C."/>
            <person name="Imamovic A."/>
            <person name="Larimer J."/>
            <person name="McCowan C."/>
            <person name="Murphy C."/>
            <person name="Neiman D."/>
            <person name="Pearson M."/>
            <person name="Priest M."/>
            <person name="Roberts A."/>
            <person name="Saif S."/>
            <person name="Shea T."/>
            <person name="Sisk P."/>
            <person name="Sykes S."/>
            <person name="Wortman J."/>
            <person name="Nusbaum C."/>
            <person name="Birren B."/>
        </authorList>
    </citation>
    <scope>NUCLEOTIDE SEQUENCE [LARGE SCALE GENOMIC DNA]</scope>
    <source>
        <strain evidence="2">PRA339</strain>
    </source>
</reference>
<gene>
    <name evidence="1" type="ORF">H312_00947</name>
</gene>
<dbReference type="HOGENOM" id="CLU_1094037_0_0_1"/>
<proteinExistence type="predicted"/>
<dbReference type="Proteomes" id="UP000030655">
    <property type="component" value="Unassembled WGS sequence"/>
</dbReference>